<dbReference type="PANTHER" id="PTHR46539:SF23">
    <property type="entry name" value="RING-TYPE DOMAIN-CONTAINING PROTEIN"/>
    <property type="match status" value="1"/>
</dbReference>
<evidence type="ECO:0000256" key="8">
    <source>
        <dbReference type="PROSITE-ProRule" id="PRU00175"/>
    </source>
</evidence>
<keyword evidence="3" id="KW-0479">Metal-binding</keyword>
<dbReference type="PANTHER" id="PTHR46539">
    <property type="entry name" value="E3 UBIQUITIN-PROTEIN LIGASE ATL42"/>
    <property type="match status" value="1"/>
</dbReference>
<evidence type="ECO:0000256" key="1">
    <source>
        <dbReference type="ARBA" id="ARBA00004370"/>
    </source>
</evidence>
<evidence type="ECO:0000256" key="5">
    <source>
        <dbReference type="ARBA" id="ARBA00022833"/>
    </source>
</evidence>
<sequence>MYCCLVTVDDVVSIFIFKKDGERIASLVDNNTKVMMYISVGKQVGYGSYSTQINKTSVLFVSISFIVLMIISLAWLVFYYIQRFRYAHAKERLSKRLMHAAKKAISKMPVRTIKSGDREIEYDFDQCAVCIESYKVSDVIRILPCKHTFHKCCVDPWLIEQRSCPMCKLDILKAYGLQIHGSRESIVNIDVEGPSTSLGPFDILSPDNGREFDHNGVEVIRFQPAQIDYHDVPVSSSGHDHDEVDEASDGAQANHIAPSEELKRCSLDAGLRDGVISEESEAIAMASVHHDDEEVSNKVVESSSLLCVPSPSMDSLNSDSTECELLVPRLTEQADKSHNDS</sequence>
<evidence type="ECO:0000313" key="12">
    <source>
        <dbReference type="Proteomes" id="UP001208570"/>
    </source>
</evidence>
<reference evidence="11" key="1">
    <citation type="journal article" date="2023" name="Mol. Biol. Evol.">
        <title>Third-Generation Sequencing Reveals the Adaptive Role of the Epigenome in Three Deep-Sea Polychaetes.</title>
        <authorList>
            <person name="Perez M."/>
            <person name="Aroh O."/>
            <person name="Sun Y."/>
            <person name="Lan Y."/>
            <person name="Juniper S.K."/>
            <person name="Young C.R."/>
            <person name="Angers B."/>
            <person name="Qian P.Y."/>
        </authorList>
    </citation>
    <scope>NUCLEOTIDE SEQUENCE</scope>
    <source>
        <strain evidence="11">P08H-3</strain>
    </source>
</reference>
<name>A0AAD9J704_9ANNE</name>
<dbReference type="InterPro" id="IPR013083">
    <property type="entry name" value="Znf_RING/FYVE/PHD"/>
</dbReference>
<dbReference type="GO" id="GO:0016020">
    <property type="term" value="C:membrane"/>
    <property type="evidence" value="ECO:0007669"/>
    <property type="project" value="UniProtKB-SubCell"/>
</dbReference>
<dbReference type="AlphaFoldDB" id="A0AAD9J704"/>
<dbReference type="PROSITE" id="PS50089">
    <property type="entry name" value="ZF_RING_2"/>
    <property type="match status" value="1"/>
</dbReference>
<dbReference type="Pfam" id="PF13639">
    <property type="entry name" value="zf-RING_2"/>
    <property type="match status" value="1"/>
</dbReference>
<keyword evidence="6 9" id="KW-1133">Transmembrane helix</keyword>
<keyword evidence="12" id="KW-1185">Reference proteome</keyword>
<dbReference type="GO" id="GO:0008270">
    <property type="term" value="F:zinc ion binding"/>
    <property type="evidence" value="ECO:0007669"/>
    <property type="project" value="UniProtKB-KW"/>
</dbReference>
<comment type="caution">
    <text evidence="11">The sequence shown here is derived from an EMBL/GenBank/DDBJ whole genome shotgun (WGS) entry which is preliminary data.</text>
</comment>
<keyword evidence="5" id="KW-0862">Zinc</keyword>
<dbReference type="EMBL" id="JAODUP010000565">
    <property type="protein sequence ID" value="KAK2147186.1"/>
    <property type="molecule type" value="Genomic_DNA"/>
</dbReference>
<evidence type="ECO:0000256" key="4">
    <source>
        <dbReference type="ARBA" id="ARBA00022771"/>
    </source>
</evidence>
<dbReference type="InterPro" id="IPR001841">
    <property type="entry name" value="Znf_RING"/>
</dbReference>
<evidence type="ECO:0000259" key="10">
    <source>
        <dbReference type="PROSITE" id="PS50089"/>
    </source>
</evidence>
<feature type="transmembrane region" description="Helical" evidence="9">
    <location>
        <begin position="58"/>
        <end position="81"/>
    </location>
</feature>
<gene>
    <name evidence="11" type="ORF">LSH36_565g02070</name>
</gene>
<dbReference type="Proteomes" id="UP001208570">
    <property type="component" value="Unassembled WGS sequence"/>
</dbReference>
<accession>A0AAD9J704</accession>
<dbReference type="CDD" id="cd16668">
    <property type="entry name" value="RING-H2_RNF130-like"/>
    <property type="match status" value="1"/>
</dbReference>
<organism evidence="11 12">
    <name type="scientific">Paralvinella palmiformis</name>
    <dbReference type="NCBI Taxonomy" id="53620"/>
    <lineage>
        <taxon>Eukaryota</taxon>
        <taxon>Metazoa</taxon>
        <taxon>Spiralia</taxon>
        <taxon>Lophotrochozoa</taxon>
        <taxon>Annelida</taxon>
        <taxon>Polychaeta</taxon>
        <taxon>Sedentaria</taxon>
        <taxon>Canalipalpata</taxon>
        <taxon>Terebellida</taxon>
        <taxon>Terebelliformia</taxon>
        <taxon>Alvinellidae</taxon>
        <taxon>Paralvinella</taxon>
    </lineage>
</organism>
<keyword evidence="4 8" id="KW-0863">Zinc-finger</keyword>
<evidence type="ECO:0000256" key="7">
    <source>
        <dbReference type="ARBA" id="ARBA00023136"/>
    </source>
</evidence>
<evidence type="ECO:0000256" key="6">
    <source>
        <dbReference type="ARBA" id="ARBA00022989"/>
    </source>
</evidence>
<keyword evidence="7 9" id="KW-0472">Membrane</keyword>
<dbReference type="FunFam" id="3.30.40.10:FF:000009">
    <property type="entry name" value="E3 ubiquitin-protein ligase RNF130"/>
    <property type="match status" value="1"/>
</dbReference>
<proteinExistence type="predicted"/>
<feature type="domain" description="RING-type" evidence="10">
    <location>
        <begin position="127"/>
        <end position="168"/>
    </location>
</feature>
<protein>
    <recommendedName>
        <fullName evidence="10">RING-type domain-containing protein</fullName>
    </recommendedName>
</protein>
<evidence type="ECO:0000256" key="2">
    <source>
        <dbReference type="ARBA" id="ARBA00022692"/>
    </source>
</evidence>
<dbReference type="Gene3D" id="3.30.40.10">
    <property type="entry name" value="Zinc/RING finger domain, C3HC4 (zinc finger)"/>
    <property type="match status" value="1"/>
</dbReference>
<dbReference type="SUPFAM" id="SSF57850">
    <property type="entry name" value="RING/U-box"/>
    <property type="match status" value="1"/>
</dbReference>
<dbReference type="SMART" id="SM00184">
    <property type="entry name" value="RING"/>
    <property type="match status" value="1"/>
</dbReference>
<evidence type="ECO:0000256" key="9">
    <source>
        <dbReference type="SAM" id="Phobius"/>
    </source>
</evidence>
<evidence type="ECO:0000313" key="11">
    <source>
        <dbReference type="EMBL" id="KAK2147186.1"/>
    </source>
</evidence>
<keyword evidence="2 9" id="KW-0812">Transmembrane</keyword>
<evidence type="ECO:0000256" key="3">
    <source>
        <dbReference type="ARBA" id="ARBA00022723"/>
    </source>
</evidence>
<comment type="subcellular location">
    <subcellularLocation>
        <location evidence="1">Membrane</location>
    </subcellularLocation>
</comment>